<evidence type="ECO:0000313" key="3">
    <source>
        <dbReference type="Proteomes" id="UP000193224"/>
    </source>
</evidence>
<dbReference type="EMBL" id="FWXB01000007">
    <property type="protein sequence ID" value="SMC12328.1"/>
    <property type="molecule type" value="Genomic_DNA"/>
</dbReference>
<evidence type="ECO:0000259" key="1">
    <source>
        <dbReference type="Pfam" id="PF12713"/>
    </source>
</evidence>
<dbReference type="Gene3D" id="1.20.120.1090">
    <property type="match status" value="1"/>
</dbReference>
<organism evidence="2 3">
    <name type="scientific">Roseovarius aestuarii</name>
    <dbReference type="NCBI Taxonomy" id="475083"/>
    <lineage>
        <taxon>Bacteria</taxon>
        <taxon>Pseudomonadati</taxon>
        <taxon>Pseudomonadota</taxon>
        <taxon>Alphaproteobacteria</taxon>
        <taxon>Rhodobacterales</taxon>
        <taxon>Roseobacteraceae</taxon>
        <taxon>Roseovarius</taxon>
    </lineage>
</organism>
<dbReference type="InterPro" id="IPR024266">
    <property type="entry name" value="DUF3806"/>
</dbReference>
<gene>
    <name evidence="2" type="ORF">ROA7745_02152</name>
</gene>
<dbReference type="Proteomes" id="UP000193224">
    <property type="component" value="Unassembled WGS sequence"/>
</dbReference>
<feature type="domain" description="DUF3806" evidence="1">
    <location>
        <begin position="42"/>
        <end position="125"/>
    </location>
</feature>
<dbReference type="Pfam" id="PF12713">
    <property type="entry name" value="DUF3806"/>
    <property type="match status" value="1"/>
</dbReference>
<dbReference type="RefSeq" id="WP_085800289.1">
    <property type="nucleotide sequence ID" value="NZ_FWXB01000007.1"/>
</dbReference>
<protein>
    <recommendedName>
        <fullName evidence="1">DUF3806 domain-containing protein</fullName>
    </recommendedName>
</protein>
<dbReference type="OrthoDB" id="8781168at2"/>
<reference evidence="2 3" key="1">
    <citation type="submission" date="2017-03" db="EMBL/GenBank/DDBJ databases">
        <authorList>
            <person name="Afonso C.L."/>
            <person name="Miller P.J."/>
            <person name="Scott M.A."/>
            <person name="Spackman E."/>
            <person name="Goraichik I."/>
            <person name="Dimitrov K.M."/>
            <person name="Suarez D.L."/>
            <person name="Swayne D.E."/>
        </authorList>
    </citation>
    <scope>NUCLEOTIDE SEQUENCE [LARGE SCALE GENOMIC DNA]</scope>
    <source>
        <strain evidence="2 3">CECT 7745</strain>
    </source>
</reference>
<keyword evidence="3" id="KW-1185">Reference proteome</keyword>
<proteinExistence type="predicted"/>
<sequence length="142" mass="15920">MKQTVSTPSNLDLERLEEQRAVVVRFVSADSLSNYQTVAGKLGTLRALLDASVFAPDQTYELQCMGIVFGDAFVQQHGFEWVSVEDEYGRDPALRFPRTSVLLFPLTMISKRIERGEAIDVFDMFNGVADIALEKVQEELKG</sequence>
<name>A0A1X7BRU7_9RHOB</name>
<accession>A0A1X7BRU7</accession>
<dbReference type="AlphaFoldDB" id="A0A1X7BRU7"/>
<evidence type="ECO:0000313" key="2">
    <source>
        <dbReference type="EMBL" id="SMC12328.1"/>
    </source>
</evidence>